<dbReference type="AlphaFoldDB" id="A0AAE0TMA7"/>
<comment type="caution">
    <text evidence="3">The sequence shown here is derived from an EMBL/GenBank/DDBJ whole genome shotgun (WGS) entry which is preliminary data.</text>
</comment>
<dbReference type="SUPFAM" id="SSF54427">
    <property type="entry name" value="NTF2-like"/>
    <property type="match status" value="1"/>
</dbReference>
<dbReference type="PROSITE" id="PS50177">
    <property type="entry name" value="NTF2_DOMAIN"/>
    <property type="match status" value="1"/>
</dbReference>
<organism evidence="3 4">
    <name type="scientific">Recurvomyces mirabilis</name>
    <dbReference type="NCBI Taxonomy" id="574656"/>
    <lineage>
        <taxon>Eukaryota</taxon>
        <taxon>Fungi</taxon>
        <taxon>Dikarya</taxon>
        <taxon>Ascomycota</taxon>
        <taxon>Pezizomycotina</taxon>
        <taxon>Dothideomycetes</taxon>
        <taxon>Dothideomycetidae</taxon>
        <taxon>Mycosphaerellales</taxon>
        <taxon>Teratosphaeriaceae</taxon>
        <taxon>Recurvomyces</taxon>
    </lineage>
</organism>
<reference evidence="3" key="1">
    <citation type="submission" date="2023-07" db="EMBL/GenBank/DDBJ databases">
        <title>Black Yeasts Isolated from many extreme environments.</title>
        <authorList>
            <person name="Coleine C."/>
            <person name="Stajich J.E."/>
            <person name="Selbmann L."/>
        </authorList>
    </citation>
    <scope>NUCLEOTIDE SEQUENCE</scope>
    <source>
        <strain evidence="3">CCFEE 5485</strain>
    </source>
</reference>
<sequence>MSFDLEFLVRPERQDLEARASRGSNNTPSRLHFLSPASTSTEMATLTETDYTKVSTEAAEHLVDTYFSALGGARGTISSFYVPTIVQENGRGLPSITYNGEMLTDATVFQKQWEDHMPRTHFQVQSLNTHVMNPALVPTDSKTKKDAERNMSLIVQVSGSVRLGEAREGPLRGFSDSLVLVPNTEQAGGRGTGKQDYGKRCSSTSTTFGDYFKNVLPDRKPIRITMRCNKPGTDQEVELRVYANGKLCDKYDLVKPSTVGSDTDQCFIPVNPGDQLTIRGTHPGSYLQGSFHVLADGSFLGNKTNDYSKNGTIKVHNKAGIKFESLLNAPKEPSHTSELPPEKVVEGSLHIKDMNDGSETISSSQEAAEIGVGSLAVIVSMSQRAESTYTNDYKNITRGERTVARETVMTGGIPPTYECEFKLTNDNPSKRTQNLLKKHMRQDRFGERPWATLIF</sequence>
<keyword evidence="4" id="KW-1185">Reference proteome</keyword>
<feature type="region of interest" description="Disordered" evidence="1">
    <location>
        <begin position="18"/>
        <end position="39"/>
    </location>
</feature>
<accession>A0AAE0TMA7</accession>
<gene>
    <name evidence="3" type="ORF">LTR78_010050</name>
</gene>
<dbReference type="InterPro" id="IPR018222">
    <property type="entry name" value="Nuclear_transport_factor_2_euk"/>
</dbReference>
<evidence type="ECO:0000259" key="2">
    <source>
        <dbReference type="PROSITE" id="PS50177"/>
    </source>
</evidence>
<feature type="domain" description="NTF2" evidence="2">
    <location>
        <begin position="58"/>
        <end position="214"/>
    </location>
</feature>
<evidence type="ECO:0000313" key="3">
    <source>
        <dbReference type="EMBL" id="KAK3670110.1"/>
    </source>
</evidence>
<dbReference type="Gene3D" id="3.10.450.50">
    <property type="match status" value="1"/>
</dbReference>
<dbReference type="Proteomes" id="UP001274830">
    <property type="component" value="Unassembled WGS sequence"/>
</dbReference>
<evidence type="ECO:0000256" key="1">
    <source>
        <dbReference type="SAM" id="MobiDB-lite"/>
    </source>
</evidence>
<name>A0AAE0TMA7_9PEZI</name>
<protein>
    <recommendedName>
        <fullName evidence="2">NTF2 domain-containing protein</fullName>
    </recommendedName>
</protein>
<dbReference type="InterPro" id="IPR032710">
    <property type="entry name" value="NTF2-like_dom_sf"/>
</dbReference>
<evidence type="ECO:0000313" key="4">
    <source>
        <dbReference type="Proteomes" id="UP001274830"/>
    </source>
</evidence>
<proteinExistence type="predicted"/>
<dbReference type="EMBL" id="JAUTXT010000063">
    <property type="protein sequence ID" value="KAK3670110.1"/>
    <property type="molecule type" value="Genomic_DNA"/>
</dbReference>